<evidence type="ECO:0000256" key="1">
    <source>
        <dbReference type="ARBA" id="ARBA00006068"/>
    </source>
</evidence>
<dbReference type="EMBL" id="BKBA01000003">
    <property type="protein sequence ID" value="GEQ12320.1"/>
    <property type="molecule type" value="Genomic_DNA"/>
</dbReference>
<evidence type="ECO:0000256" key="3">
    <source>
        <dbReference type="SAM" id="Phobius"/>
    </source>
</evidence>
<organism evidence="5 6">
    <name type="scientific">Knoellia locipacati</name>
    <dbReference type="NCBI Taxonomy" id="882824"/>
    <lineage>
        <taxon>Bacteria</taxon>
        <taxon>Bacillati</taxon>
        <taxon>Actinomycetota</taxon>
        <taxon>Actinomycetes</taxon>
        <taxon>Micrococcales</taxon>
        <taxon>Intrasporangiaceae</taxon>
        <taxon>Knoellia</taxon>
    </lineage>
</organism>
<proteinExistence type="inferred from homology"/>
<dbReference type="InterPro" id="IPR050922">
    <property type="entry name" value="LytR/CpsA/Psr_CW_biosynth"/>
</dbReference>
<evidence type="ECO:0000256" key="2">
    <source>
        <dbReference type="SAM" id="MobiDB-lite"/>
    </source>
</evidence>
<reference evidence="5 6" key="1">
    <citation type="submission" date="2019-07" db="EMBL/GenBank/DDBJ databases">
        <title>Whole genome shotgun sequence of Knoellia locipacati NBRC 109775.</title>
        <authorList>
            <person name="Hosoyama A."/>
            <person name="Uohara A."/>
            <person name="Ohji S."/>
            <person name="Ichikawa N."/>
        </authorList>
    </citation>
    <scope>NUCLEOTIDE SEQUENCE [LARGE SCALE GENOMIC DNA]</scope>
    <source>
        <strain evidence="5 6">NBRC 109775</strain>
    </source>
</reference>
<protein>
    <submittedName>
        <fullName evidence="5">LytTR family transcriptional regulator</fullName>
    </submittedName>
</protein>
<dbReference type="Proteomes" id="UP000321793">
    <property type="component" value="Unassembled WGS sequence"/>
</dbReference>
<keyword evidence="3" id="KW-1133">Transmembrane helix</keyword>
<accession>A0A512SWI6</accession>
<dbReference type="AlphaFoldDB" id="A0A512SWI6"/>
<feature type="compositionally biased region" description="Basic and acidic residues" evidence="2">
    <location>
        <begin position="54"/>
        <end position="84"/>
    </location>
</feature>
<comment type="similarity">
    <text evidence="1">Belongs to the LytR/CpsA/Psr (LCP) family.</text>
</comment>
<evidence type="ECO:0000313" key="5">
    <source>
        <dbReference type="EMBL" id="GEQ12320.1"/>
    </source>
</evidence>
<feature type="transmembrane region" description="Helical" evidence="3">
    <location>
        <begin position="125"/>
        <end position="145"/>
    </location>
</feature>
<sequence length="442" mass="48331">MPERPPRRDDARPIPQRGRPDVPRPDLDDEDDGVFTVDTRGRRRGGSARPARPVRGEQRARPEPRERPVRRERPDPRDGGDPRRAAAPAPALRPDGRRPAPPRGGRPVPLEDGDEPRRRRRWWRLIPVVILLWLAFLVITPFHAWNTVTRVDDAPTGDRPAETKGNTYLLVGSDSRDDLTREERNALGTGAAEGRRTDSIMLVHVPAGGGKSVIISIPRDSYMPIPGHGSNKVNAAYSIGGPRLLVQTLEQVTDLRIDGYLEIGFGGFADVVNSLDGVDICVPFDMDDKKAHINLKKGCQVLDGKNALGFVRARYSDPRGDIGRADRQRQFLAAIMKGAATPSTVLNPFRYWAFTHTAAGAVGVGQDTSMRDSANILLAMRGAGNDSTLSLTVPISDTAYQTRAGISVKWDTDRAKALFTMLREDQPLEAPPAGTDGKPSGG</sequence>
<keyword evidence="3" id="KW-0812">Transmembrane</keyword>
<keyword evidence="6" id="KW-1185">Reference proteome</keyword>
<evidence type="ECO:0000259" key="4">
    <source>
        <dbReference type="Pfam" id="PF03816"/>
    </source>
</evidence>
<dbReference type="NCBIfam" id="TIGR00350">
    <property type="entry name" value="lytR_cpsA_psr"/>
    <property type="match status" value="1"/>
</dbReference>
<comment type="caution">
    <text evidence="5">The sequence shown here is derived from an EMBL/GenBank/DDBJ whole genome shotgun (WGS) entry which is preliminary data.</text>
</comment>
<dbReference type="RefSeq" id="WP_246136003.1">
    <property type="nucleotide sequence ID" value="NZ_BAABDN010000001.1"/>
</dbReference>
<gene>
    <name evidence="5" type="ORF">KLO01_03670</name>
</gene>
<dbReference type="Pfam" id="PF03816">
    <property type="entry name" value="LytR_cpsA_psr"/>
    <property type="match status" value="1"/>
</dbReference>
<dbReference type="PANTHER" id="PTHR33392">
    <property type="entry name" value="POLYISOPRENYL-TEICHOIC ACID--PEPTIDOGLYCAN TEICHOIC ACID TRANSFERASE TAGU"/>
    <property type="match status" value="1"/>
</dbReference>
<feature type="region of interest" description="Disordered" evidence="2">
    <location>
        <begin position="1"/>
        <end position="116"/>
    </location>
</feature>
<dbReference type="InterPro" id="IPR004474">
    <property type="entry name" value="LytR_CpsA_psr"/>
</dbReference>
<keyword evidence="3" id="KW-0472">Membrane</keyword>
<feature type="compositionally biased region" description="Basic and acidic residues" evidence="2">
    <location>
        <begin position="1"/>
        <end position="26"/>
    </location>
</feature>
<name>A0A512SWI6_9MICO</name>
<feature type="domain" description="Cell envelope-related transcriptional attenuator" evidence="4">
    <location>
        <begin position="196"/>
        <end position="338"/>
    </location>
</feature>
<dbReference type="PANTHER" id="PTHR33392:SF6">
    <property type="entry name" value="POLYISOPRENYL-TEICHOIC ACID--PEPTIDOGLYCAN TEICHOIC ACID TRANSFERASE TAGU"/>
    <property type="match status" value="1"/>
</dbReference>
<evidence type="ECO:0000313" key="6">
    <source>
        <dbReference type="Proteomes" id="UP000321793"/>
    </source>
</evidence>
<dbReference type="Gene3D" id="3.40.630.190">
    <property type="entry name" value="LCP protein"/>
    <property type="match status" value="1"/>
</dbReference>